<keyword evidence="1" id="KW-0812">Transmembrane</keyword>
<keyword evidence="4" id="KW-1185">Reference proteome</keyword>
<dbReference type="SUPFAM" id="SSF56003">
    <property type="entry name" value="Molybdenum cofactor-binding domain"/>
    <property type="match status" value="2"/>
</dbReference>
<dbReference type="RefSeq" id="WP_261692863.1">
    <property type="nucleotide sequence ID" value="NZ_CP104694.1"/>
</dbReference>
<dbReference type="PROSITE" id="PS51318">
    <property type="entry name" value="TAT"/>
    <property type="match status" value="1"/>
</dbReference>
<dbReference type="Proteomes" id="UP001064632">
    <property type="component" value="Chromosome"/>
</dbReference>
<dbReference type="InterPro" id="IPR008274">
    <property type="entry name" value="AldOxase/xan_DH_MoCoBD1"/>
</dbReference>
<dbReference type="Gene3D" id="3.30.365.10">
    <property type="entry name" value="Aldehyde oxidase/xanthine dehydrogenase, molybdopterin binding domain"/>
    <property type="match status" value="4"/>
</dbReference>
<gene>
    <name evidence="3" type="ORF">N4264_13985</name>
</gene>
<dbReference type="SMART" id="SM01008">
    <property type="entry name" value="Ald_Xan_dh_C"/>
    <property type="match status" value="1"/>
</dbReference>
<dbReference type="PANTHER" id="PTHR47495">
    <property type="entry name" value="ALDEHYDE DEHYDROGENASE"/>
    <property type="match status" value="1"/>
</dbReference>
<proteinExistence type="predicted"/>
<dbReference type="InterPro" id="IPR036856">
    <property type="entry name" value="Ald_Oxase/Xan_DH_a/b_sf"/>
</dbReference>
<accession>A0ABY6B6Y8</accession>
<dbReference type="Pfam" id="PF02738">
    <property type="entry name" value="MoCoBD_1"/>
    <property type="match status" value="1"/>
</dbReference>
<dbReference type="EMBL" id="CP104694">
    <property type="protein sequence ID" value="UXI65868.1"/>
    <property type="molecule type" value="Genomic_DNA"/>
</dbReference>
<dbReference type="InterPro" id="IPR000674">
    <property type="entry name" value="Ald_Oxase/Xan_DH_a/b"/>
</dbReference>
<sequence>MSRASRITRRAFLIGSAAVAGGVLFGIYQVRKPHPNPLLAGLKPGEAALTPWVRIDRSGVTLITSHSDLGQGAYSMQAALIAEELDLEFGQFAIEPGLPAEAYYNRAVASEQVPFHSHDVSWQAETMRDVMGGIFKVMGLMVTGGSSAVPDSFDKLREAGAVARETLKLAASRKTGVPVAQLKTARGAVRLPDGTALMYTELAEIAATLEPVADVTLRDPSAWRLVGKPMQRLDIVSKSTGTLRYGIDLAIDGMVHATVKVNPRQGGTLIRHNDSKARNLRGVMTILPVTNGIAVVADNTWRAIQAARLIDCEWSQAPYPAEMKDHWAAVAASFTPERMDKQWRDDGEMDTALAREDLIEAEYRAPYLAHAPMEPLNAVVRVNPDSVDVWVAHQMPRFVQQKVAAITGMRPEQVRYHQQYAGGSFGHRLEFQNILLCTEIANQMRGTAVKLTYSREEDFAHDFPRQIGMARGKGVVKDGKVHAFDLQVATVSSSASQASRLGQSRPPGADGQIAAGAWNQPFAIPHFRLRAYKVPELAPTSSWRSVGASTQGFFANAFLDELIHAAGADPLQERLRLCNHDVSRKVLEAVGELSNWGSPLEPGRGRGVAFVDSFGVPVAEVVEVTKTPNGIRIDNVYTALDVGRVVDPVNFDNQVKGAVIWGLGHAMNCETTYADGMAQQTNFPQFRGMRLDQCPRIVVRGLQNAPRIRGVGEPPVPPAAPALAAAIFSATGQRLREMPFSKFVTFA</sequence>
<dbReference type="Pfam" id="PF20256">
    <property type="entry name" value="MoCoBD_2"/>
    <property type="match status" value="1"/>
</dbReference>
<dbReference type="SUPFAM" id="SSF54665">
    <property type="entry name" value="CO dehydrogenase molybdoprotein N-domain-like"/>
    <property type="match status" value="1"/>
</dbReference>
<dbReference type="InterPro" id="IPR046867">
    <property type="entry name" value="AldOxase/xan_DH_MoCoBD2"/>
</dbReference>
<protein>
    <submittedName>
        <fullName evidence="3">Molybdopterin-dependent oxidoreductase</fullName>
    </submittedName>
</protein>
<dbReference type="InterPro" id="IPR037165">
    <property type="entry name" value="AldOxase/xan_DH_Mopterin-bd_sf"/>
</dbReference>
<dbReference type="PANTHER" id="PTHR47495:SF1">
    <property type="entry name" value="BLL3820 PROTEIN"/>
    <property type="match status" value="1"/>
</dbReference>
<feature type="domain" description="Aldehyde oxidase/xanthine dehydrogenase a/b hammerhead" evidence="2">
    <location>
        <begin position="240"/>
        <end position="318"/>
    </location>
</feature>
<keyword evidence="1" id="KW-0472">Membrane</keyword>
<evidence type="ECO:0000313" key="3">
    <source>
        <dbReference type="EMBL" id="UXI65868.1"/>
    </source>
</evidence>
<dbReference type="InterPro" id="IPR006311">
    <property type="entry name" value="TAT_signal"/>
</dbReference>
<keyword evidence="1" id="KW-1133">Transmembrane helix</keyword>
<organism evidence="3 4">
    <name type="scientific">Tahibacter amnicola</name>
    <dbReference type="NCBI Taxonomy" id="2976241"/>
    <lineage>
        <taxon>Bacteria</taxon>
        <taxon>Pseudomonadati</taxon>
        <taxon>Pseudomonadota</taxon>
        <taxon>Gammaproteobacteria</taxon>
        <taxon>Lysobacterales</taxon>
        <taxon>Rhodanobacteraceae</taxon>
        <taxon>Tahibacter</taxon>
    </lineage>
</organism>
<evidence type="ECO:0000259" key="2">
    <source>
        <dbReference type="SMART" id="SM01008"/>
    </source>
</evidence>
<dbReference type="InterPro" id="IPR052516">
    <property type="entry name" value="N-heterocyclic_Hydroxylase"/>
</dbReference>
<evidence type="ECO:0000256" key="1">
    <source>
        <dbReference type="SAM" id="Phobius"/>
    </source>
</evidence>
<reference evidence="3" key="1">
    <citation type="submission" date="2022-09" db="EMBL/GenBank/DDBJ databases">
        <title>Tahibacter sp. nov., isolated from a fresh water.</title>
        <authorList>
            <person name="Baek J.H."/>
            <person name="Lee J.K."/>
            <person name="Kim J.M."/>
            <person name="Jeon C.O."/>
        </authorList>
    </citation>
    <scope>NUCLEOTIDE SEQUENCE</scope>
    <source>
        <strain evidence="3">W38</strain>
    </source>
</reference>
<evidence type="ECO:0000313" key="4">
    <source>
        <dbReference type="Proteomes" id="UP001064632"/>
    </source>
</evidence>
<dbReference type="Gene3D" id="3.90.1170.50">
    <property type="entry name" value="Aldehyde oxidase/xanthine dehydrogenase, a/b hammerhead"/>
    <property type="match status" value="1"/>
</dbReference>
<dbReference type="InterPro" id="IPR012368">
    <property type="entry name" value="OxRdtase_Mopterin-bd_su_IorB"/>
</dbReference>
<name>A0ABY6B6Y8_9GAMM</name>
<dbReference type="PIRSF" id="PIRSF036389">
    <property type="entry name" value="IOR_B"/>
    <property type="match status" value="1"/>
</dbReference>
<feature type="transmembrane region" description="Helical" evidence="1">
    <location>
        <begin position="12"/>
        <end position="30"/>
    </location>
</feature>